<name>G9HRI0_9SPIT</name>
<sequence>MRGFESCCPCFLMNINFINHKLRTNVKTSVKFLKLRTRTKRKNFFLTKILKTSALIVKKNYKKHNFFLLRSLIFHNFLFNNYYKKK</sequence>
<geneLocation type="mitochondrion" evidence="1"/>
<dbReference type="EMBL" id="JN383843">
    <property type="protein sequence ID" value="AEV66691.1"/>
    <property type="molecule type" value="Genomic_DNA"/>
</dbReference>
<accession>G9HRI0</accession>
<dbReference type="AlphaFoldDB" id="G9HRI0"/>
<gene>
    <name evidence="1" type="primary">orf623</name>
</gene>
<evidence type="ECO:0000313" key="1">
    <source>
        <dbReference type="EMBL" id="AEV66691.1"/>
    </source>
</evidence>
<proteinExistence type="predicted"/>
<keyword evidence="1" id="KW-0496">Mitochondrion</keyword>
<organism evidence="1">
    <name type="scientific">Oxytricha trifallax</name>
    <dbReference type="NCBI Taxonomy" id="1172189"/>
    <lineage>
        <taxon>Eukaryota</taxon>
        <taxon>Sar</taxon>
        <taxon>Alveolata</taxon>
        <taxon>Ciliophora</taxon>
        <taxon>Intramacronucleata</taxon>
        <taxon>Spirotrichea</taxon>
        <taxon>Stichotrichia</taxon>
        <taxon>Sporadotrichida</taxon>
        <taxon>Oxytrichidae</taxon>
        <taxon>Oxytrichinae</taxon>
        <taxon>Oxytricha</taxon>
    </lineage>
</organism>
<reference evidence="1" key="1">
    <citation type="journal article" date="2012" name="Genome Biol. Evol.">
        <title>The Oxytricha trifallax Mitochondrial Genome.</title>
        <authorList>
            <person name="Swart E.C."/>
            <person name="Nowacki M."/>
            <person name="Shum J."/>
            <person name="Stiles H."/>
            <person name="Higgins B.P."/>
            <person name="Doak T.G."/>
            <person name="Schotanus K."/>
            <person name="Magrini V.J."/>
            <person name="Minx P."/>
            <person name="Mardis E.R."/>
            <person name="Landweber L.F."/>
        </authorList>
    </citation>
    <scope>NUCLEOTIDE SEQUENCE</scope>
</reference>
<protein>
    <submittedName>
        <fullName evidence="1">Uncharacterized protein</fullName>
    </submittedName>
</protein>